<keyword evidence="5 6" id="KW-0472">Membrane</keyword>
<feature type="transmembrane region" description="Helical" evidence="6">
    <location>
        <begin position="12"/>
        <end position="32"/>
    </location>
</feature>
<comment type="caution">
    <text evidence="8">The sequence shown here is derived from an EMBL/GenBank/DDBJ whole genome shotgun (WGS) entry which is preliminary data.</text>
</comment>
<evidence type="ECO:0000259" key="7">
    <source>
        <dbReference type="PROSITE" id="PS50885"/>
    </source>
</evidence>
<name>A0ABY1JVI5_9BACL</name>
<feature type="transmembrane region" description="Helical" evidence="6">
    <location>
        <begin position="285"/>
        <end position="306"/>
    </location>
</feature>
<evidence type="ECO:0000256" key="5">
    <source>
        <dbReference type="ARBA" id="ARBA00023136"/>
    </source>
</evidence>
<keyword evidence="6" id="KW-0812">Transmembrane</keyword>
<protein>
    <submittedName>
        <fullName evidence="8">Two-component system, sensor histidine kinase YesM</fullName>
    </submittedName>
</protein>
<evidence type="ECO:0000313" key="9">
    <source>
        <dbReference type="Proteomes" id="UP000186666"/>
    </source>
</evidence>
<dbReference type="CDD" id="cd06225">
    <property type="entry name" value="HAMP"/>
    <property type="match status" value="1"/>
</dbReference>
<dbReference type="SMART" id="SM00304">
    <property type="entry name" value="HAMP"/>
    <property type="match status" value="1"/>
</dbReference>
<dbReference type="Proteomes" id="UP000186666">
    <property type="component" value="Unassembled WGS sequence"/>
</dbReference>
<dbReference type="RefSeq" id="WP_068585168.1">
    <property type="nucleotide sequence ID" value="NZ_FTNK01000004.1"/>
</dbReference>
<dbReference type="EMBL" id="FTNK01000004">
    <property type="protein sequence ID" value="SIQ85047.1"/>
    <property type="molecule type" value="Genomic_DNA"/>
</dbReference>
<dbReference type="SUPFAM" id="SSF158472">
    <property type="entry name" value="HAMP domain-like"/>
    <property type="match status" value="1"/>
</dbReference>
<dbReference type="PANTHER" id="PTHR34220">
    <property type="entry name" value="SENSOR HISTIDINE KINASE YPDA"/>
    <property type="match status" value="1"/>
</dbReference>
<sequence length="579" mass="67567">MRLQKNRFTIYPKLLLGFLIAILPVYMLGIFLNHQVANSLREQILQSMQSNVKFYLSSLENEISKIDKFKRSLVVDEDLMTLGTIAPALSDNELRESILRLERKLTLLKDSSSYIAEVSFHIPLINKKIKPGTYEDGVPLDSLNQFRTKMQQQLSPLLWWDNKLLLSSYYPESAFSNRVPVFLIEIEIDQNMILKDLRNMVDQGEAIIFFNKDNKYISNNRLGDVSDEIHSLLTQKNSSSNDRAIIENKGKRYLVSLQRSPIYDFTLAIYTPESVIMRDFDKFNILFWVLFVLSILVIVMFSYWIFKTIRNPLRNMLIAFRKVEQGDLSIRISQVSNDEFLDLSDQFNKMVNQLQSLIQEVYEQQIRTQQSELKQLQSQINPHFLYNSFFILHQLIEFEDMDNARKFVGYLGDYFQFITRDAKSELRLSQEVKHSEAYVNIQSMRFGDRIRVNFEPIPEQYGLVHVPRLILQPIIENAFEYGLETKPSEGVLHITNFVRDHLLYIRFEDNGTLLTEEKLEHLSDMFGMNSVGLEITGILNVHRRLQIKFGRSAGLDVYRSDLGGLGVLMKIPLMEEDET</sequence>
<dbReference type="PANTHER" id="PTHR34220:SF7">
    <property type="entry name" value="SENSOR HISTIDINE KINASE YPDA"/>
    <property type="match status" value="1"/>
</dbReference>
<evidence type="ECO:0000256" key="2">
    <source>
        <dbReference type="ARBA" id="ARBA00022475"/>
    </source>
</evidence>
<proteinExistence type="predicted"/>
<evidence type="ECO:0000256" key="4">
    <source>
        <dbReference type="ARBA" id="ARBA00022679"/>
    </source>
</evidence>
<evidence type="ECO:0000256" key="1">
    <source>
        <dbReference type="ARBA" id="ARBA00004651"/>
    </source>
</evidence>
<dbReference type="PROSITE" id="PS50885">
    <property type="entry name" value="HAMP"/>
    <property type="match status" value="1"/>
</dbReference>
<keyword evidence="6" id="KW-1133">Transmembrane helix</keyword>
<dbReference type="Gene3D" id="6.10.340.10">
    <property type="match status" value="1"/>
</dbReference>
<reference evidence="8 9" key="1">
    <citation type="submission" date="2017-01" db="EMBL/GenBank/DDBJ databases">
        <authorList>
            <person name="Varghese N."/>
            <person name="Submissions S."/>
        </authorList>
    </citation>
    <scope>NUCLEOTIDE SEQUENCE [LARGE SCALE GENOMIC DNA]</scope>
    <source>
        <strain evidence="8 9">ATCC 23464</strain>
    </source>
</reference>
<dbReference type="Pfam" id="PF00672">
    <property type="entry name" value="HAMP"/>
    <property type="match status" value="1"/>
</dbReference>
<keyword evidence="4" id="KW-0808">Transferase</keyword>
<dbReference type="SUPFAM" id="SSF55874">
    <property type="entry name" value="ATPase domain of HSP90 chaperone/DNA topoisomerase II/histidine kinase"/>
    <property type="match status" value="1"/>
</dbReference>
<keyword evidence="2" id="KW-1003">Cell membrane</keyword>
<keyword evidence="9" id="KW-1185">Reference proteome</keyword>
<dbReference type="Gene3D" id="3.30.565.10">
    <property type="entry name" value="Histidine kinase-like ATPase, C-terminal domain"/>
    <property type="match status" value="1"/>
</dbReference>
<dbReference type="Pfam" id="PF06580">
    <property type="entry name" value="His_kinase"/>
    <property type="match status" value="1"/>
</dbReference>
<evidence type="ECO:0000256" key="3">
    <source>
        <dbReference type="ARBA" id="ARBA00022553"/>
    </source>
</evidence>
<dbReference type="InterPro" id="IPR050640">
    <property type="entry name" value="Bact_2-comp_sensor_kinase"/>
</dbReference>
<feature type="domain" description="HAMP" evidence="7">
    <location>
        <begin position="307"/>
        <end position="359"/>
    </location>
</feature>
<gene>
    <name evidence="8" type="ORF">SAMN05421578_104339</name>
</gene>
<dbReference type="InterPro" id="IPR003660">
    <property type="entry name" value="HAMP_dom"/>
</dbReference>
<dbReference type="InterPro" id="IPR036890">
    <property type="entry name" value="HATPase_C_sf"/>
</dbReference>
<dbReference type="InterPro" id="IPR010559">
    <property type="entry name" value="Sig_transdc_His_kin_internal"/>
</dbReference>
<organism evidence="8 9">
    <name type="scientific">Paenibacillus macquariensis</name>
    <dbReference type="NCBI Taxonomy" id="948756"/>
    <lineage>
        <taxon>Bacteria</taxon>
        <taxon>Bacillati</taxon>
        <taxon>Bacillota</taxon>
        <taxon>Bacilli</taxon>
        <taxon>Bacillales</taxon>
        <taxon>Paenibacillaceae</taxon>
        <taxon>Paenibacillus</taxon>
    </lineage>
</organism>
<keyword evidence="3" id="KW-0597">Phosphoprotein</keyword>
<evidence type="ECO:0000256" key="6">
    <source>
        <dbReference type="SAM" id="Phobius"/>
    </source>
</evidence>
<evidence type="ECO:0000313" key="8">
    <source>
        <dbReference type="EMBL" id="SIQ85047.1"/>
    </source>
</evidence>
<dbReference type="GO" id="GO:0016301">
    <property type="term" value="F:kinase activity"/>
    <property type="evidence" value="ECO:0007669"/>
    <property type="project" value="UniProtKB-KW"/>
</dbReference>
<accession>A0ABY1JVI5</accession>
<keyword evidence="8" id="KW-0418">Kinase</keyword>
<comment type="subcellular location">
    <subcellularLocation>
        <location evidence="1">Cell membrane</location>
        <topology evidence="1">Multi-pass membrane protein</topology>
    </subcellularLocation>
</comment>